<evidence type="ECO:0000256" key="1">
    <source>
        <dbReference type="SAM" id="Phobius"/>
    </source>
</evidence>
<dbReference type="PIRSF" id="PIRSF031501">
    <property type="entry name" value="QueT"/>
    <property type="match status" value="1"/>
</dbReference>
<organism evidence="2 3">
    <name type="scientific">Ligilactobacillus agilis DSM 20509</name>
    <dbReference type="NCBI Taxonomy" id="1423718"/>
    <lineage>
        <taxon>Bacteria</taxon>
        <taxon>Bacillati</taxon>
        <taxon>Bacillota</taxon>
        <taxon>Bacilli</taxon>
        <taxon>Lactobacillales</taxon>
        <taxon>Lactobacillaceae</taxon>
        <taxon>Ligilactobacillus</taxon>
    </lineage>
</organism>
<feature type="transmembrane region" description="Helical" evidence="1">
    <location>
        <begin position="128"/>
        <end position="152"/>
    </location>
</feature>
<protein>
    <recommendedName>
        <fullName evidence="4">QueT transporter family protein</fullName>
    </recommendedName>
</protein>
<accession>A0A0R2AAH0</accession>
<evidence type="ECO:0000313" key="2">
    <source>
        <dbReference type="EMBL" id="KRM63538.1"/>
    </source>
</evidence>
<gene>
    <name evidence="2" type="ORF">FC14_GL000318</name>
</gene>
<dbReference type="Proteomes" id="UP000051008">
    <property type="component" value="Unassembled WGS sequence"/>
</dbReference>
<dbReference type="PANTHER" id="PTHR40044:SF1">
    <property type="entry name" value="INTEGRAL MEMBRANE PROTEIN"/>
    <property type="match status" value="1"/>
</dbReference>
<keyword evidence="1" id="KW-1133">Transmembrane helix</keyword>
<keyword evidence="3" id="KW-1185">Reference proteome</keyword>
<dbReference type="PANTHER" id="PTHR40044">
    <property type="entry name" value="INTEGRAL MEMBRANE PROTEIN-RELATED"/>
    <property type="match status" value="1"/>
</dbReference>
<feature type="transmembrane region" description="Helical" evidence="1">
    <location>
        <begin position="103"/>
        <end position="122"/>
    </location>
</feature>
<dbReference type="PATRIC" id="fig|1423718.3.peg.334"/>
<dbReference type="Pfam" id="PF06177">
    <property type="entry name" value="QueT"/>
    <property type="match status" value="1"/>
</dbReference>
<proteinExistence type="predicted"/>
<feature type="transmembrane region" description="Helical" evidence="1">
    <location>
        <begin position="12"/>
        <end position="30"/>
    </location>
</feature>
<reference evidence="2 3" key="1">
    <citation type="journal article" date="2015" name="Genome Announc.">
        <title>Expanding the biotechnology potential of lactobacilli through comparative genomics of 213 strains and associated genera.</title>
        <authorList>
            <person name="Sun Z."/>
            <person name="Harris H.M."/>
            <person name="McCann A."/>
            <person name="Guo C."/>
            <person name="Argimon S."/>
            <person name="Zhang W."/>
            <person name="Yang X."/>
            <person name="Jeffery I.B."/>
            <person name="Cooney J.C."/>
            <person name="Kagawa T.F."/>
            <person name="Liu W."/>
            <person name="Song Y."/>
            <person name="Salvetti E."/>
            <person name="Wrobel A."/>
            <person name="Rasinkangas P."/>
            <person name="Parkhill J."/>
            <person name="Rea M.C."/>
            <person name="O'Sullivan O."/>
            <person name="Ritari J."/>
            <person name="Douillard F.P."/>
            <person name="Paul Ross R."/>
            <person name="Yang R."/>
            <person name="Briner A.E."/>
            <person name="Felis G.E."/>
            <person name="de Vos W.M."/>
            <person name="Barrangou R."/>
            <person name="Klaenhammer T.R."/>
            <person name="Caufield P.W."/>
            <person name="Cui Y."/>
            <person name="Zhang H."/>
            <person name="O'Toole P.W."/>
        </authorList>
    </citation>
    <scope>NUCLEOTIDE SEQUENCE [LARGE SCALE GENOMIC DNA]</scope>
    <source>
        <strain evidence="2 3">DSM 20509</strain>
    </source>
</reference>
<dbReference type="EMBL" id="AYYP01000060">
    <property type="protein sequence ID" value="KRM63538.1"/>
    <property type="molecule type" value="Genomic_DNA"/>
</dbReference>
<evidence type="ECO:0008006" key="4">
    <source>
        <dbReference type="Google" id="ProtNLM"/>
    </source>
</evidence>
<evidence type="ECO:0000313" key="3">
    <source>
        <dbReference type="Proteomes" id="UP000051008"/>
    </source>
</evidence>
<comment type="caution">
    <text evidence="2">The sequence shown here is derived from an EMBL/GenBank/DDBJ whole genome shotgun (WGS) entry which is preliminary data.</text>
</comment>
<dbReference type="AlphaFoldDB" id="A0A0R2AAH0"/>
<keyword evidence="1" id="KW-0472">Membrane</keyword>
<dbReference type="RefSeq" id="WP_056976985.1">
    <property type="nucleotide sequence ID" value="NZ_AYYP01000060.1"/>
</dbReference>
<dbReference type="InterPro" id="IPR010387">
    <property type="entry name" value="QueT"/>
</dbReference>
<keyword evidence="1" id="KW-0812">Transmembrane</keyword>
<sequence length="160" mass="17441">MKKLTLSDLVKAGVVAAIYVALTLVNPLSYGAVQFRISEFLNNLAPFNKRYVWALTIGCIIANLNSPLGVYDVIFGSLGTLVMTGLSYFLAKKVKSVPAKLAITVIISTLMSWSVALELYLLTDAPFWFTYLTVALGEFGACLLGAVIVWILNTRIDLSK</sequence>
<feature type="transmembrane region" description="Helical" evidence="1">
    <location>
        <begin position="74"/>
        <end position="91"/>
    </location>
</feature>
<dbReference type="OrthoDB" id="1706970at2"/>
<name>A0A0R2AAH0_9LACO</name>